<dbReference type="InterPro" id="IPR000424">
    <property type="entry name" value="Primosome_PriB/ssb"/>
</dbReference>
<dbReference type="Proteomes" id="UP000184444">
    <property type="component" value="Unassembled WGS sequence"/>
</dbReference>
<organism evidence="3 4">
    <name type="scientific">Paracoccus solventivorans</name>
    <dbReference type="NCBI Taxonomy" id="53463"/>
    <lineage>
        <taxon>Bacteria</taxon>
        <taxon>Pseudomonadati</taxon>
        <taxon>Pseudomonadota</taxon>
        <taxon>Alphaproteobacteria</taxon>
        <taxon>Rhodobacterales</taxon>
        <taxon>Paracoccaceae</taxon>
        <taxon>Paracoccus</taxon>
    </lineage>
</organism>
<dbReference type="AlphaFoldDB" id="A0A1M7JVL8"/>
<reference evidence="4" key="1">
    <citation type="submission" date="2016-11" db="EMBL/GenBank/DDBJ databases">
        <authorList>
            <person name="Varghese N."/>
            <person name="Submissions S."/>
        </authorList>
    </citation>
    <scope>NUCLEOTIDE SEQUENCE [LARGE SCALE GENOMIC DNA]</scope>
    <source>
        <strain evidence="4">DSM 6637</strain>
    </source>
</reference>
<sequence length="107" mass="12029">MKTFAEYQIFGRVGNIAPAGSTLKVSIAADYGRKNEKGEWEGKPYWNTVTIFNENTVRWAKVNLGPGDLVHARGTIRESSYEKDGETRYGVTLAAEQFDLLCPKDRQ</sequence>
<dbReference type="InterPro" id="IPR012340">
    <property type="entry name" value="NA-bd_OB-fold"/>
</dbReference>
<dbReference type="Gene3D" id="2.40.50.140">
    <property type="entry name" value="Nucleic acid-binding proteins"/>
    <property type="match status" value="1"/>
</dbReference>
<dbReference type="SUPFAM" id="SSF50249">
    <property type="entry name" value="Nucleic acid-binding proteins"/>
    <property type="match status" value="1"/>
</dbReference>
<gene>
    <name evidence="3" type="ORF">SAMN05444389_11418</name>
</gene>
<proteinExistence type="predicted"/>
<evidence type="ECO:0000313" key="4">
    <source>
        <dbReference type="Proteomes" id="UP000184444"/>
    </source>
</evidence>
<evidence type="ECO:0000256" key="2">
    <source>
        <dbReference type="PROSITE-ProRule" id="PRU00252"/>
    </source>
</evidence>
<evidence type="ECO:0000313" key="3">
    <source>
        <dbReference type="EMBL" id="SHM56975.1"/>
    </source>
</evidence>
<dbReference type="CDD" id="cd04496">
    <property type="entry name" value="SSB_OBF"/>
    <property type="match status" value="1"/>
</dbReference>
<evidence type="ECO:0000256" key="1">
    <source>
        <dbReference type="ARBA" id="ARBA00023125"/>
    </source>
</evidence>
<dbReference type="PROSITE" id="PS50935">
    <property type="entry name" value="SSB"/>
    <property type="match status" value="1"/>
</dbReference>
<keyword evidence="1 2" id="KW-0238">DNA-binding</keyword>
<accession>A0A1M7JVL8</accession>
<name>A0A1M7JVL8_9RHOB</name>
<protein>
    <submittedName>
        <fullName evidence="3">Single-strand binding protein family protein</fullName>
    </submittedName>
</protein>
<dbReference type="GO" id="GO:0003697">
    <property type="term" value="F:single-stranded DNA binding"/>
    <property type="evidence" value="ECO:0007669"/>
    <property type="project" value="InterPro"/>
</dbReference>
<dbReference type="RefSeq" id="WP_073068587.1">
    <property type="nucleotide sequence ID" value="NZ_FRCK01000014.1"/>
</dbReference>
<dbReference type="Pfam" id="PF00436">
    <property type="entry name" value="SSB"/>
    <property type="match status" value="1"/>
</dbReference>
<dbReference type="EMBL" id="FRCK01000014">
    <property type="protein sequence ID" value="SHM56975.1"/>
    <property type="molecule type" value="Genomic_DNA"/>
</dbReference>
<keyword evidence="4" id="KW-1185">Reference proteome</keyword>
<dbReference type="OrthoDB" id="7581348at2"/>
<dbReference type="STRING" id="53463.SAMN05444389_11418"/>